<keyword evidence="1" id="KW-0808">Transferase</keyword>
<dbReference type="Gene3D" id="3.40.50.300">
    <property type="entry name" value="P-loop containing nucleotide triphosphate hydrolases"/>
    <property type="match status" value="1"/>
</dbReference>
<dbReference type="InterPro" id="IPR052922">
    <property type="entry name" value="Cytidylate_Kinase-2"/>
</dbReference>
<keyword evidence="2" id="KW-1185">Reference proteome</keyword>
<dbReference type="GO" id="GO:0016301">
    <property type="term" value="F:kinase activity"/>
    <property type="evidence" value="ECO:0007669"/>
    <property type="project" value="UniProtKB-KW"/>
</dbReference>
<dbReference type="Pfam" id="PF13238">
    <property type="entry name" value="AAA_18"/>
    <property type="match status" value="1"/>
</dbReference>
<name>A0A510X6C0_9GAMM</name>
<sequence length="182" mass="20914">MAIRLHLFGASGSGTTTLGAALARHLDIPFLDTDAYYWQPTDPPFTTKRAPAERIALIEHEIADHDSWVLAGSLCSWGDPLLHHFTLAIFLSLPHELRMRRLLDRERSRYGEHIEPGGDMHDAHREFMAWARRYDTGKSPLRSRDLHERWLRRLACPVMRLDSQQPVEALCEMVQERLAQPG</sequence>
<keyword evidence="1" id="KW-0418">Kinase</keyword>
<reference evidence="1 2" key="1">
    <citation type="submission" date="2019-07" db="EMBL/GenBank/DDBJ databases">
        <title>Whole genome shotgun sequence of Halomonas pacifica NBRC 102220.</title>
        <authorList>
            <person name="Hosoyama A."/>
            <person name="Uohara A."/>
            <person name="Ohji S."/>
            <person name="Ichikawa N."/>
        </authorList>
    </citation>
    <scope>NUCLEOTIDE SEQUENCE [LARGE SCALE GENOMIC DNA]</scope>
    <source>
        <strain evidence="1 2">NBRC 102220</strain>
    </source>
</reference>
<comment type="caution">
    <text evidence="1">The sequence shown here is derived from an EMBL/GenBank/DDBJ whole genome shotgun (WGS) entry which is preliminary data.</text>
</comment>
<dbReference type="PANTHER" id="PTHR37816:SF2">
    <property type="entry name" value="DNA TOPOLOGY MODULATION PROTEIN FLAR-RELATED PROTEIN"/>
    <property type="match status" value="1"/>
</dbReference>
<dbReference type="NCBIfam" id="NF004861">
    <property type="entry name" value="PRK06217.1"/>
    <property type="match status" value="1"/>
</dbReference>
<dbReference type="PANTHER" id="PTHR37816">
    <property type="entry name" value="YALI0E33011P"/>
    <property type="match status" value="1"/>
</dbReference>
<dbReference type="SUPFAM" id="SSF52540">
    <property type="entry name" value="P-loop containing nucleoside triphosphate hydrolases"/>
    <property type="match status" value="1"/>
</dbReference>
<dbReference type="RefSeq" id="WP_146802224.1">
    <property type="nucleotide sequence ID" value="NZ_BJUK01000010.1"/>
</dbReference>
<dbReference type="InterPro" id="IPR027417">
    <property type="entry name" value="P-loop_NTPase"/>
</dbReference>
<dbReference type="OrthoDB" id="5508973at2"/>
<proteinExistence type="predicted"/>
<evidence type="ECO:0000313" key="1">
    <source>
        <dbReference type="EMBL" id="GEK46959.1"/>
    </source>
</evidence>
<protein>
    <submittedName>
        <fullName evidence="1">Adenylate kinase</fullName>
    </submittedName>
</protein>
<dbReference type="AlphaFoldDB" id="A0A510X6C0"/>
<accession>A0A510X6C0</accession>
<dbReference type="Proteomes" id="UP000321275">
    <property type="component" value="Unassembled WGS sequence"/>
</dbReference>
<gene>
    <name evidence="1" type="ORF">HPA02_12420</name>
</gene>
<dbReference type="EMBL" id="BJUK01000010">
    <property type="protein sequence ID" value="GEK46959.1"/>
    <property type="molecule type" value="Genomic_DNA"/>
</dbReference>
<organism evidence="1 2">
    <name type="scientific">Bisbaumannia pacifica</name>
    <dbReference type="NCBI Taxonomy" id="77098"/>
    <lineage>
        <taxon>Bacteria</taxon>
        <taxon>Pseudomonadati</taxon>
        <taxon>Pseudomonadota</taxon>
        <taxon>Gammaproteobacteria</taxon>
        <taxon>Oceanospirillales</taxon>
        <taxon>Halomonadaceae</taxon>
        <taxon>Bisbaumannia</taxon>
    </lineage>
</organism>
<evidence type="ECO:0000313" key="2">
    <source>
        <dbReference type="Proteomes" id="UP000321275"/>
    </source>
</evidence>